<feature type="domain" description="Thioredoxin" evidence="6">
    <location>
        <begin position="1"/>
        <end position="113"/>
    </location>
</feature>
<organism evidence="7 8">
    <name type="scientific">Anatilimnocola aggregata</name>
    <dbReference type="NCBI Taxonomy" id="2528021"/>
    <lineage>
        <taxon>Bacteria</taxon>
        <taxon>Pseudomonadati</taxon>
        <taxon>Planctomycetota</taxon>
        <taxon>Planctomycetia</taxon>
        <taxon>Pirellulales</taxon>
        <taxon>Pirellulaceae</taxon>
        <taxon>Anatilimnocola</taxon>
    </lineage>
</organism>
<dbReference type="AlphaFoldDB" id="A0A517YHM8"/>
<dbReference type="PANTHER" id="PTHR45663">
    <property type="entry name" value="GEO12009P1"/>
    <property type="match status" value="1"/>
</dbReference>
<gene>
    <name evidence="7" type="primary">trxA_3</name>
    <name evidence="7" type="ORF">ETAA8_48200</name>
</gene>
<dbReference type="InterPro" id="IPR013766">
    <property type="entry name" value="Thioredoxin_domain"/>
</dbReference>
<dbReference type="Gene3D" id="1.25.40.10">
    <property type="entry name" value="Tetratricopeptide repeat domain"/>
    <property type="match status" value="1"/>
</dbReference>
<dbReference type="GO" id="GO:0015035">
    <property type="term" value="F:protein-disulfide reductase activity"/>
    <property type="evidence" value="ECO:0007669"/>
    <property type="project" value="UniProtKB-ARBA"/>
</dbReference>
<dbReference type="Pfam" id="PF00085">
    <property type="entry name" value="Thioredoxin"/>
    <property type="match status" value="1"/>
</dbReference>
<dbReference type="EMBL" id="CP036274">
    <property type="protein sequence ID" value="QDU29705.1"/>
    <property type="molecule type" value="Genomic_DNA"/>
</dbReference>
<dbReference type="PROSITE" id="PS51352">
    <property type="entry name" value="THIOREDOXIN_2"/>
    <property type="match status" value="1"/>
</dbReference>
<dbReference type="GO" id="GO:0006950">
    <property type="term" value="P:response to stress"/>
    <property type="evidence" value="ECO:0007669"/>
    <property type="project" value="UniProtKB-ARBA"/>
</dbReference>
<dbReference type="Pfam" id="PF14559">
    <property type="entry name" value="TPR_19"/>
    <property type="match status" value="1"/>
</dbReference>
<reference evidence="7 8" key="1">
    <citation type="submission" date="2019-02" db="EMBL/GenBank/DDBJ databases">
        <title>Deep-cultivation of Planctomycetes and their phenomic and genomic characterization uncovers novel biology.</title>
        <authorList>
            <person name="Wiegand S."/>
            <person name="Jogler M."/>
            <person name="Boedeker C."/>
            <person name="Pinto D."/>
            <person name="Vollmers J."/>
            <person name="Rivas-Marin E."/>
            <person name="Kohn T."/>
            <person name="Peeters S.H."/>
            <person name="Heuer A."/>
            <person name="Rast P."/>
            <person name="Oberbeckmann S."/>
            <person name="Bunk B."/>
            <person name="Jeske O."/>
            <person name="Meyerdierks A."/>
            <person name="Storesund J.E."/>
            <person name="Kallscheuer N."/>
            <person name="Luecker S."/>
            <person name="Lage O.M."/>
            <person name="Pohl T."/>
            <person name="Merkel B.J."/>
            <person name="Hornburger P."/>
            <person name="Mueller R.-W."/>
            <person name="Bruemmer F."/>
            <person name="Labrenz M."/>
            <person name="Spormann A.M."/>
            <person name="Op den Camp H."/>
            <person name="Overmann J."/>
            <person name="Amann R."/>
            <person name="Jetten M.S.M."/>
            <person name="Mascher T."/>
            <person name="Medema M.H."/>
            <person name="Devos D.P."/>
            <person name="Kaster A.-K."/>
            <person name="Ovreas L."/>
            <person name="Rohde M."/>
            <person name="Galperin M.Y."/>
            <person name="Jogler C."/>
        </authorList>
    </citation>
    <scope>NUCLEOTIDE SEQUENCE [LARGE SCALE GENOMIC DNA]</scope>
    <source>
        <strain evidence="7 8">ETA_A8</strain>
    </source>
</reference>
<dbReference type="PROSITE" id="PS00194">
    <property type="entry name" value="THIOREDOXIN_1"/>
    <property type="match status" value="1"/>
</dbReference>
<keyword evidence="5" id="KW-0676">Redox-active center</keyword>
<dbReference type="InterPro" id="IPR036249">
    <property type="entry name" value="Thioredoxin-like_sf"/>
</dbReference>
<dbReference type="CDD" id="cd02956">
    <property type="entry name" value="ybbN"/>
    <property type="match status" value="1"/>
</dbReference>
<dbReference type="Pfam" id="PF14561">
    <property type="entry name" value="TPR_20"/>
    <property type="match status" value="1"/>
</dbReference>
<proteinExistence type="inferred from homology"/>
<dbReference type="FunFam" id="3.40.30.10:FF:000001">
    <property type="entry name" value="Thioredoxin"/>
    <property type="match status" value="1"/>
</dbReference>
<comment type="similarity">
    <text evidence="1">Belongs to the thioredoxin family.</text>
</comment>
<sequence length="286" mass="31300">MSNSPWVTETSAATFEVDVIERSKGVPVVLDFWAAWCGPCRKLGPMLEKMTAEFAGQIALVKADVDQTPEQAQAFRVESIPAVYAVRNGQVVDSFVGLLTEPQLRQWMESLLPTETDLLVQQAEACEGTDPAIAESLFQKALDKEEDLIAAAIGVARTQLAQEKLTEAEQTLAKLQERGYLEPEGEKLLAELHLRRSRLSGGDLSALQQKVKEAPNDLPMRLQLAEALLAGGQYEEGLNECLTVVEAGPGPSRDRGRELMVSTFKIMGENSPLTNSFRRSLSLALC</sequence>
<dbReference type="OrthoDB" id="9790390at2"/>
<dbReference type="RefSeq" id="WP_145093933.1">
    <property type="nucleotide sequence ID" value="NZ_CP036274.1"/>
</dbReference>
<dbReference type="Gene3D" id="3.40.30.10">
    <property type="entry name" value="Glutaredoxin"/>
    <property type="match status" value="1"/>
</dbReference>
<evidence type="ECO:0000313" key="8">
    <source>
        <dbReference type="Proteomes" id="UP000315017"/>
    </source>
</evidence>
<name>A0A517YHM8_9BACT</name>
<dbReference type="InterPro" id="IPR011990">
    <property type="entry name" value="TPR-like_helical_dom_sf"/>
</dbReference>
<dbReference type="SUPFAM" id="SSF52833">
    <property type="entry name" value="Thioredoxin-like"/>
    <property type="match status" value="1"/>
</dbReference>
<dbReference type="PANTHER" id="PTHR45663:SF11">
    <property type="entry name" value="GEO12009P1"/>
    <property type="match status" value="1"/>
</dbReference>
<keyword evidence="4" id="KW-1015">Disulfide bond</keyword>
<keyword evidence="8" id="KW-1185">Reference proteome</keyword>
<dbReference type="InterPro" id="IPR017937">
    <property type="entry name" value="Thioredoxin_CS"/>
</dbReference>
<evidence type="ECO:0000256" key="3">
    <source>
        <dbReference type="ARBA" id="ARBA00022982"/>
    </source>
</evidence>
<evidence type="ECO:0000256" key="1">
    <source>
        <dbReference type="ARBA" id="ARBA00008987"/>
    </source>
</evidence>
<evidence type="ECO:0000259" key="6">
    <source>
        <dbReference type="PROSITE" id="PS51352"/>
    </source>
</evidence>
<protein>
    <submittedName>
        <fullName evidence="7">Thioredoxin</fullName>
    </submittedName>
</protein>
<dbReference type="GO" id="GO:0005737">
    <property type="term" value="C:cytoplasm"/>
    <property type="evidence" value="ECO:0007669"/>
    <property type="project" value="TreeGrafter"/>
</dbReference>
<accession>A0A517YHM8</accession>
<evidence type="ECO:0000256" key="2">
    <source>
        <dbReference type="ARBA" id="ARBA00022448"/>
    </source>
</evidence>
<dbReference type="KEGG" id="aagg:ETAA8_48200"/>
<dbReference type="SUPFAM" id="SSF48452">
    <property type="entry name" value="TPR-like"/>
    <property type="match status" value="1"/>
</dbReference>
<keyword evidence="3" id="KW-0249">Electron transport</keyword>
<evidence type="ECO:0000256" key="5">
    <source>
        <dbReference type="ARBA" id="ARBA00023284"/>
    </source>
</evidence>
<evidence type="ECO:0000256" key="4">
    <source>
        <dbReference type="ARBA" id="ARBA00023157"/>
    </source>
</evidence>
<evidence type="ECO:0000313" key="7">
    <source>
        <dbReference type="EMBL" id="QDU29705.1"/>
    </source>
</evidence>
<dbReference type="Proteomes" id="UP000315017">
    <property type="component" value="Chromosome"/>
</dbReference>
<keyword evidence="2" id="KW-0813">Transport</keyword>